<evidence type="ECO:0000256" key="6">
    <source>
        <dbReference type="ARBA" id="ARBA00022960"/>
    </source>
</evidence>
<evidence type="ECO:0000256" key="1">
    <source>
        <dbReference type="ARBA" id="ARBA00004141"/>
    </source>
</evidence>
<dbReference type="HAMAP" id="MF_02079">
    <property type="entry name" value="PGT_RodA"/>
    <property type="match status" value="1"/>
</dbReference>
<comment type="similarity">
    <text evidence="11">Belongs to the SEDS family. MrdB/RodA subfamily.</text>
</comment>
<keyword evidence="4 11" id="KW-0808">Transferase</keyword>
<feature type="transmembrane region" description="Helical" evidence="11">
    <location>
        <begin position="273"/>
        <end position="293"/>
    </location>
</feature>
<comment type="catalytic activity">
    <reaction evidence="11">
        <text>[GlcNAc-(1-&gt;4)-Mur2Ac(oyl-L-Ala-gamma-D-Glu-L-Lys-D-Ala-D-Ala)](n)-di-trans,octa-cis-undecaprenyl diphosphate + beta-D-GlcNAc-(1-&gt;4)-Mur2Ac(oyl-L-Ala-gamma-D-Glu-L-Lys-D-Ala-D-Ala)-di-trans,octa-cis-undecaprenyl diphosphate = [GlcNAc-(1-&gt;4)-Mur2Ac(oyl-L-Ala-gamma-D-Glu-L-Lys-D-Ala-D-Ala)](n+1)-di-trans,octa-cis-undecaprenyl diphosphate + di-trans,octa-cis-undecaprenyl diphosphate + H(+)</text>
        <dbReference type="Rhea" id="RHEA:23708"/>
        <dbReference type="Rhea" id="RHEA-COMP:9602"/>
        <dbReference type="Rhea" id="RHEA-COMP:9603"/>
        <dbReference type="ChEBI" id="CHEBI:15378"/>
        <dbReference type="ChEBI" id="CHEBI:58405"/>
        <dbReference type="ChEBI" id="CHEBI:60033"/>
        <dbReference type="ChEBI" id="CHEBI:78435"/>
        <dbReference type="EC" id="2.4.99.28"/>
    </reaction>
</comment>
<feature type="transmembrane region" description="Helical" evidence="11">
    <location>
        <begin position="137"/>
        <end position="157"/>
    </location>
</feature>
<dbReference type="NCBIfam" id="TIGR02210">
    <property type="entry name" value="rodA_shape"/>
    <property type="match status" value="1"/>
</dbReference>
<evidence type="ECO:0000256" key="2">
    <source>
        <dbReference type="ARBA" id="ARBA00022475"/>
    </source>
</evidence>
<organism evidence="12 13">
    <name type="scientific">Sphingomonas humi</name>
    <dbReference type="NCBI Taxonomy" id="335630"/>
    <lineage>
        <taxon>Bacteria</taxon>
        <taxon>Pseudomonadati</taxon>
        <taxon>Pseudomonadota</taxon>
        <taxon>Alphaproteobacteria</taxon>
        <taxon>Sphingomonadales</taxon>
        <taxon>Sphingomonadaceae</taxon>
        <taxon>Sphingomonas</taxon>
    </lineage>
</organism>
<feature type="transmembrane region" description="Helical" evidence="11">
    <location>
        <begin position="339"/>
        <end position="360"/>
    </location>
</feature>
<keyword evidence="13" id="KW-1185">Reference proteome</keyword>
<evidence type="ECO:0000256" key="3">
    <source>
        <dbReference type="ARBA" id="ARBA00022676"/>
    </source>
</evidence>
<keyword evidence="2 11" id="KW-1003">Cell membrane</keyword>
<evidence type="ECO:0000256" key="7">
    <source>
        <dbReference type="ARBA" id="ARBA00022984"/>
    </source>
</evidence>
<evidence type="ECO:0000256" key="5">
    <source>
        <dbReference type="ARBA" id="ARBA00022692"/>
    </source>
</evidence>
<keyword evidence="10 11" id="KW-0961">Cell wall biogenesis/degradation</keyword>
<keyword evidence="3 11" id="KW-0328">Glycosyltransferase</keyword>
<dbReference type="Pfam" id="PF01098">
    <property type="entry name" value="FTSW_RODA_SPOVE"/>
    <property type="match status" value="1"/>
</dbReference>
<evidence type="ECO:0000256" key="11">
    <source>
        <dbReference type="HAMAP-Rule" id="MF_02079"/>
    </source>
</evidence>
<feature type="transmembrane region" description="Helical" evidence="11">
    <location>
        <begin position="75"/>
        <end position="94"/>
    </location>
</feature>
<dbReference type="InterPro" id="IPR018365">
    <property type="entry name" value="Cell_cycle_FtsW-rel_CS"/>
</dbReference>
<proteinExistence type="inferred from homology"/>
<dbReference type="InterPro" id="IPR001182">
    <property type="entry name" value="FtsW/RodA"/>
</dbReference>
<evidence type="ECO:0000313" key="13">
    <source>
        <dbReference type="Proteomes" id="UP001501310"/>
    </source>
</evidence>
<dbReference type="EMBL" id="BAAAZD010000002">
    <property type="protein sequence ID" value="GAA4009965.1"/>
    <property type="molecule type" value="Genomic_DNA"/>
</dbReference>
<feature type="transmembrane region" description="Helical" evidence="11">
    <location>
        <begin position="185"/>
        <end position="203"/>
    </location>
</feature>
<gene>
    <name evidence="11 12" type="primary">mrdB</name>
    <name evidence="11" type="synonym">rodA</name>
    <name evidence="12" type="ORF">GCM10022211_25350</name>
</gene>
<protein>
    <recommendedName>
        <fullName evidence="11">Peptidoglycan glycosyltransferase MrdB</fullName>
        <shortName evidence="11">PGT</shortName>
        <ecNumber evidence="11">2.4.99.28</ecNumber>
    </recommendedName>
    <alternativeName>
        <fullName evidence="11">Cell elongation protein RodA</fullName>
    </alternativeName>
    <alternativeName>
        <fullName evidence="11">Cell wall polymerase</fullName>
    </alternativeName>
    <alternativeName>
        <fullName evidence="11">Peptidoglycan polymerase</fullName>
        <shortName evidence="11">PG polymerase</shortName>
    </alternativeName>
</protein>
<comment type="subcellular location">
    <subcellularLocation>
        <location evidence="11">Cell inner membrane</location>
        <topology evidence="11">Multi-pass membrane protein</topology>
    </subcellularLocation>
    <subcellularLocation>
        <location evidence="1">Membrane</location>
        <topology evidence="1">Multi-pass membrane protein</topology>
    </subcellularLocation>
</comment>
<keyword evidence="6 11" id="KW-0133">Cell shape</keyword>
<feature type="transmembrane region" description="Helical" evidence="11">
    <location>
        <begin position="314"/>
        <end position="333"/>
    </location>
</feature>
<accession>A0ABP7SD76</accession>
<dbReference type="PANTHER" id="PTHR30474:SF1">
    <property type="entry name" value="PEPTIDOGLYCAN GLYCOSYLTRANSFERASE MRDB"/>
    <property type="match status" value="1"/>
</dbReference>
<evidence type="ECO:0000256" key="4">
    <source>
        <dbReference type="ARBA" id="ARBA00022679"/>
    </source>
</evidence>
<name>A0ABP7SD76_9SPHN</name>
<evidence type="ECO:0000256" key="9">
    <source>
        <dbReference type="ARBA" id="ARBA00023136"/>
    </source>
</evidence>
<sequence length="371" mass="40384">MILSAIIPQPLARLPWRLIFLVCGIGLFGLLNLYSAAGGSIEPWALRQFAALVLFLTVAIILSKVREETVKQVTIPVYVAIVIMLVLTDMLGFVGKGAQRWLDLGFIRLQPSEFMKPAIALMLARFYDLLPTGEIKTFRAVWPAAALLAVPAGLIILQPDLGTGLMVVFAGISVMFLAGISLRWFLIPGAIVAGAIPIIYEFLLHGYQKKRVDIFLDPESDPLGAGYHITQSKIAIGSGGWFGKGFLQGSQSHLQYLPEGHTDFAFAALVEEWGMLGGTIVILGWFLVLRWSLKVAANAQTRFGRLSCAGLNTVLFSYFAINLLMVMGLAPVVGIPLPMISYGGSAVMTVMICLGLLMSFERQQRTRPTLG</sequence>
<keyword evidence="5 11" id="KW-0812">Transmembrane</keyword>
<evidence type="ECO:0000313" key="12">
    <source>
        <dbReference type="EMBL" id="GAA4009965.1"/>
    </source>
</evidence>
<comment type="function">
    <text evidence="11">Peptidoglycan polymerase that is essential for cell wall elongation.</text>
</comment>
<feature type="transmembrane region" description="Helical" evidence="11">
    <location>
        <begin position="44"/>
        <end position="63"/>
    </location>
</feature>
<keyword evidence="11" id="KW-0997">Cell inner membrane</keyword>
<evidence type="ECO:0000256" key="10">
    <source>
        <dbReference type="ARBA" id="ARBA00023316"/>
    </source>
</evidence>
<reference evidence="13" key="1">
    <citation type="journal article" date="2019" name="Int. J. Syst. Evol. Microbiol.">
        <title>The Global Catalogue of Microorganisms (GCM) 10K type strain sequencing project: providing services to taxonomists for standard genome sequencing and annotation.</title>
        <authorList>
            <consortium name="The Broad Institute Genomics Platform"/>
            <consortium name="The Broad Institute Genome Sequencing Center for Infectious Disease"/>
            <person name="Wu L."/>
            <person name="Ma J."/>
        </authorList>
    </citation>
    <scope>NUCLEOTIDE SEQUENCE [LARGE SCALE GENOMIC DNA]</scope>
    <source>
        <strain evidence="13">JCM 16603</strain>
    </source>
</reference>
<keyword evidence="7 11" id="KW-0573">Peptidoglycan synthesis</keyword>
<dbReference type="PROSITE" id="PS00428">
    <property type="entry name" value="FTSW_RODA_SPOVE"/>
    <property type="match status" value="1"/>
</dbReference>
<evidence type="ECO:0000256" key="8">
    <source>
        <dbReference type="ARBA" id="ARBA00022989"/>
    </source>
</evidence>
<dbReference type="PANTHER" id="PTHR30474">
    <property type="entry name" value="CELL CYCLE PROTEIN"/>
    <property type="match status" value="1"/>
</dbReference>
<keyword evidence="8 11" id="KW-1133">Transmembrane helix</keyword>
<dbReference type="InterPro" id="IPR011923">
    <property type="entry name" value="RodA/MrdB"/>
</dbReference>
<keyword evidence="9 11" id="KW-0472">Membrane</keyword>
<dbReference type="Proteomes" id="UP001501310">
    <property type="component" value="Unassembled WGS sequence"/>
</dbReference>
<dbReference type="EC" id="2.4.99.28" evidence="11"/>
<feature type="transmembrane region" description="Helical" evidence="11">
    <location>
        <begin position="163"/>
        <end position="180"/>
    </location>
</feature>
<feature type="transmembrane region" description="Helical" evidence="11">
    <location>
        <begin position="18"/>
        <end position="38"/>
    </location>
</feature>
<comment type="pathway">
    <text evidence="11">Cell wall biogenesis; peptidoglycan biosynthesis.</text>
</comment>
<comment type="caution">
    <text evidence="12">The sequence shown here is derived from an EMBL/GenBank/DDBJ whole genome shotgun (WGS) entry which is preliminary data.</text>
</comment>
<dbReference type="RefSeq" id="WP_344710886.1">
    <property type="nucleotide sequence ID" value="NZ_BAAAZD010000002.1"/>
</dbReference>